<reference evidence="3" key="1">
    <citation type="submission" date="2021-05" db="EMBL/GenBank/DDBJ databases">
        <authorList>
            <person name="Arsene-Ploetze F."/>
        </authorList>
    </citation>
    <scope>NUCLEOTIDE SEQUENCE</scope>
    <source>
        <strain evidence="3">DSM 42138</strain>
    </source>
</reference>
<feature type="domain" description="Glycosyltransferase 2-like" evidence="2">
    <location>
        <begin position="5"/>
        <end position="134"/>
    </location>
</feature>
<sequence length="343" mass="38544">MVKLSVIVPFFNVQPFVPDALHSLRANARPDYEFLLMDDGSTDRTPQLLEEGVRTLPGARIIRREHTGVSALRNAGIDESRGRYVTFMDGDDWLAPGYLPQLVAAMDDLDVDFVRTDHLKCTGSKRNIMRAPHGRRNARLDPRDAVLPADRPALVDYAYCWAGAFHRRIVDEGIVHFPTDLRTAEDRPWTWQLHLGARSCAVLDLIGVHYRRGVTTSLTQISDERQLDFVRASERIFSMLANDKDGDRFLPKAVRQFCALIVFHLDQIDRFEPAMARRLKATCAAALGRVPSDVLNGVLDSMDLERSAKIRRLRWRFGGRSEAPDAEVDDVQDNAGTPGAVVA</sequence>
<dbReference type="InterPro" id="IPR029044">
    <property type="entry name" value="Nucleotide-diphossugar_trans"/>
</dbReference>
<dbReference type="Proteomes" id="UP001152519">
    <property type="component" value="Unassembled WGS sequence"/>
</dbReference>
<evidence type="ECO:0000313" key="4">
    <source>
        <dbReference type="Proteomes" id="UP001152519"/>
    </source>
</evidence>
<dbReference type="AlphaFoldDB" id="A0A9W4GSR5"/>
<protein>
    <submittedName>
        <fullName evidence="3">Glycosyl transferase family 2</fullName>
    </submittedName>
</protein>
<keyword evidence="4" id="KW-1185">Reference proteome</keyword>
<dbReference type="SUPFAM" id="SSF53448">
    <property type="entry name" value="Nucleotide-diphospho-sugar transferases"/>
    <property type="match status" value="1"/>
</dbReference>
<dbReference type="PANTHER" id="PTHR22916">
    <property type="entry name" value="GLYCOSYLTRANSFERASE"/>
    <property type="match status" value="1"/>
</dbReference>
<gene>
    <name evidence="3" type="ORF">SCOCK_330082</name>
</gene>
<name>A0A9W4GSR5_9ACTN</name>
<dbReference type="Gene3D" id="3.90.550.10">
    <property type="entry name" value="Spore Coat Polysaccharide Biosynthesis Protein SpsA, Chain A"/>
    <property type="match status" value="1"/>
</dbReference>
<keyword evidence="3" id="KW-0808">Transferase</keyword>
<evidence type="ECO:0000259" key="2">
    <source>
        <dbReference type="Pfam" id="PF00535"/>
    </source>
</evidence>
<comment type="caution">
    <text evidence="3">The sequence shown here is derived from an EMBL/GenBank/DDBJ whole genome shotgun (WGS) entry which is preliminary data.</text>
</comment>
<dbReference type="EMBL" id="CAJSLV010000063">
    <property type="protein sequence ID" value="CAG6395571.1"/>
    <property type="molecule type" value="Genomic_DNA"/>
</dbReference>
<organism evidence="3 4">
    <name type="scientific">Actinacidiphila cocklensis</name>
    <dbReference type="NCBI Taxonomy" id="887465"/>
    <lineage>
        <taxon>Bacteria</taxon>
        <taxon>Bacillati</taxon>
        <taxon>Actinomycetota</taxon>
        <taxon>Actinomycetes</taxon>
        <taxon>Kitasatosporales</taxon>
        <taxon>Streptomycetaceae</taxon>
        <taxon>Actinacidiphila</taxon>
    </lineage>
</organism>
<dbReference type="CDD" id="cd00761">
    <property type="entry name" value="Glyco_tranf_GTA_type"/>
    <property type="match status" value="1"/>
</dbReference>
<dbReference type="InterPro" id="IPR001173">
    <property type="entry name" value="Glyco_trans_2-like"/>
</dbReference>
<dbReference type="Pfam" id="PF00535">
    <property type="entry name" value="Glycos_transf_2"/>
    <property type="match status" value="1"/>
</dbReference>
<evidence type="ECO:0000256" key="1">
    <source>
        <dbReference type="SAM" id="MobiDB-lite"/>
    </source>
</evidence>
<proteinExistence type="predicted"/>
<dbReference type="GO" id="GO:0016758">
    <property type="term" value="F:hexosyltransferase activity"/>
    <property type="evidence" value="ECO:0007669"/>
    <property type="project" value="UniProtKB-ARBA"/>
</dbReference>
<dbReference type="PANTHER" id="PTHR22916:SF3">
    <property type="entry name" value="UDP-GLCNAC:BETAGAL BETA-1,3-N-ACETYLGLUCOSAMINYLTRANSFERASE-LIKE PROTEIN 1"/>
    <property type="match status" value="1"/>
</dbReference>
<evidence type="ECO:0000313" key="3">
    <source>
        <dbReference type="EMBL" id="CAG6395571.1"/>
    </source>
</evidence>
<feature type="region of interest" description="Disordered" evidence="1">
    <location>
        <begin position="324"/>
        <end position="343"/>
    </location>
</feature>
<accession>A0A9W4GSR5</accession>
<dbReference type="RefSeq" id="WP_251492812.1">
    <property type="nucleotide sequence ID" value="NZ_CAJSLV010000063.1"/>
</dbReference>